<dbReference type="Gene3D" id="1.10.10.60">
    <property type="entry name" value="Homeodomain-like"/>
    <property type="match status" value="1"/>
</dbReference>
<evidence type="ECO:0000256" key="4">
    <source>
        <dbReference type="PROSITE-ProRule" id="PRU00335"/>
    </source>
</evidence>
<dbReference type="PROSITE" id="PS50977">
    <property type="entry name" value="HTH_TETR_2"/>
    <property type="match status" value="1"/>
</dbReference>
<evidence type="ECO:0000256" key="1">
    <source>
        <dbReference type="ARBA" id="ARBA00023015"/>
    </source>
</evidence>
<dbReference type="PANTHER" id="PTHR30055">
    <property type="entry name" value="HTH-TYPE TRANSCRIPTIONAL REGULATOR RUTR"/>
    <property type="match status" value="1"/>
</dbReference>
<keyword evidence="2 4" id="KW-0238">DNA-binding</keyword>
<dbReference type="Proteomes" id="UP000186218">
    <property type="component" value="Unassembled WGS sequence"/>
</dbReference>
<dbReference type="InterPro" id="IPR011075">
    <property type="entry name" value="TetR_C"/>
</dbReference>
<organism evidence="6 7">
    <name type="scientific">Williamsia sterculiae</name>
    <dbReference type="NCBI Taxonomy" id="1344003"/>
    <lineage>
        <taxon>Bacteria</taxon>
        <taxon>Bacillati</taxon>
        <taxon>Actinomycetota</taxon>
        <taxon>Actinomycetes</taxon>
        <taxon>Mycobacteriales</taxon>
        <taxon>Nocardiaceae</taxon>
        <taxon>Williamsia</taxon>
    </lineage>
</organism>
<dbReference type="PANTHER" id="PTHR30055:SF148">
    <property type="entry name" value="TETR-FAMILY TRANSCRIPTIONAL REGULATOR"/>
    <property type="match status" value="1"/>
</dbReference>
<dbReference type="InterPro" id="IPR009057">
    <property type="entry name" value="Homeodomain-like_sf"/>
</dbReference>
<dbReference type="EMBL" id="FTNT01000003">
    <property type="protein sequence ID" value="SIR90312.1"/>
    <property type="molecule type" value="Genomic_DNA"/>
</dbReference>
<keyword evidence="1" id="KW-0805">Transcription regulation</keyword>
<evidence type="ECO:0000256" key="3">
    <source>
        <dbReference type="ARBA" id="ARBA00023163"/>
    </source>
</evidence>
<dbReference type="InterPro" id="IPR036271">
    <property type="entry name" value="Tet_transcr_reg_TetR-rel_C_sf"/>
</dbReference>
<dbReference type="GO" id="GO:0003700">
    <property type="term" value="F:DNA-binding transcription factor activity"/>
    <property type="evidence" value="ECO:0007669"/>
    <property type="project" value="TreeGrafter"/>
</dbReference>
<keyword evidence="3" id="KW-0804">Transcription</keyword>
<evidence type="ECO:0000313" key="7">
    <source>
        <dbReference type="Proteomes" id="UP000186218"/>
    </source>
</evidence>
<accession>A0A1N7EQI7</accession>
<dbReference type="GO" id="GO:0000976">
    <property type="term" value="F:transcription cis-regulatory region binding"/>
    <property type="evidence" value="ECO:0007669"/>
    <property type="project" value="TreeGrafter"/>
</dbReference>
<dbReference type="Gene3D" id="1.10.357.10">
    <property type="entry name" value="Tetracycline Repressor, domain 2"/>
    <property type="match status" value="1"/>
</dbReference>
<evidence type="ECO:0000259" key="5">
    <source>
        <dbReference type="PROSITE" id="PS50977"/>
    </source>
</evidence>
<reference evidence="6 7" key="1">
    <citation type="submission" date="2017-01" db="EMBL/GenBank/DDBJ databases">
        <authorList>
            <person name="Mah S.A."/>
            <person name="Swanson W.J."/>
            <person name="Moy G.W."/>
            <person name="Vacquier V.D."/>
        </authorList>
    </citation>
    <scope>NUCLEOTIDE SEQUENCE [LARGE SCALE GENOMIC DNA]</scope>
    <source>
        <strain evidence="6 7">CPCC 203464</strain>
    </source>
</reference>
<keyword evidence="7" id="KW-1185">Reference proteome</keyword>
<protein>
    <submittedName>
        <fullName evidence="6">Transcriptional regulator, TetR family</fullName>
    </submittedName>
</protein>
<dbReference type="SUPFAM" id="SSF46689">
    <property type="entry name" value="Homeodomain-like"/>
    <property type="match status" value="1"/>
</dbReference>
<evidence type="ECO:0000313" key="6">
    <source>
        <dbReference type="EMBL" id="SIR90312.1"/>
    </source>
</evidence>
<dbReference type="SUPFAM" id="SSF48498">
    <property type="entry name" value="Tetracyclin repressor-like, C-terminal domain"/>
    <property type="match status" value="1"/>
</dbReference>
<feature type="DNA-binding region" description="H-T-H motif" evidence="4">
    <location>
        <begin position="40"/>
        <end position="59"/>
    </location>
</feature>
<dbReference type="InterPro" id="IPR050109">
    <property type="entry name" value="HTH-type_TetR-like_transc_reg"/>
</dbReference>
<dbReference type="Pfam" id="PF00440">
    <property type="entry name" value="TetR_N"/>
    <property type="match status" value="1"/>
</dbReference>
<sequence>MAVMVGEALSRPGGRTAAVRSAVLTATEDALIYRGFAGIDLPEVAEAAGVGKTTVYRRWGSPQALVADLLTDMATQSVSASDTGDLRTDLHANAALVVRTLRHRRQGPLFSALIAASTHDDGTKHALATFYDRRVDEWSTCVTSAINRGDIPRDTDCGAVIRHLSAPLYYQFLTTTCPLADRDVERTVNSTMASVAAEVFSSGPR</sequence>
<proteinExistence type="predicted"/>
<dbReference type="Pfam" id="PF16859">
    <property type="entry name" value="TetR_C_11"/>
    <property type="match status" value="1"/>
</dbReference>
<gene>
    <name evidence="6" type="ORF">SAMN05445060_1570</name>
</gene>
<evidence type="ECO:0000256" key="2">
    <source>
        <dbReference type="ARBA" id="ARBA00023125"/>
    </source>
</evidence>
<feature type="domain" description="HTH tetR-type" evidence="5">
    <location>
        <begin position="17"/>
        <end position="77"/>
    </location>
</feature>
<dbReference type="STRING" id="1344003.SAMN05445060_1570"/>
<name>A0A1N7EQI7_9NOCA</name>
<dbReference type="InterPro" id="IPR001647">
    <property type="entry name" value="HTH_TetR"/>
</dbReference>
<dbReference type="AlphaFoldDB" id="A0A1N7EQI7"/>